<dbReference type="InterPro" id="IPR051906">
    <property type="entry name" value="TolC-like"/>
</dbReference>
<evidence type="ECO:0000313" key="9">
    <source>
        <dbReference type="EMBL" id="ERN42675.1"/>
    </source>
</evidence>
<dbReference type="GO" id="GO:1990281">
    <property type="term" value="C:efflux pump complex"/>
    <property type="evidence" value="ECO:0007669"/>
    <property type="project" value="TreeGrafter"/>
</dbReference>
<dbReference type="GO" id="GO:0009279">
    <property type="term" value="C:cell outer membrane"/>
    <property type="evidence" value="ECO:0007669"/>
    <property type="project" value="UniProtKB-SubCell"/>
</dbReference>
<evidence type="ECO:0000256" key="4">
    <source>
        <dbReference type="ARBA" id="ARBA00022452"/>
    </source>
</evidence>
<dbReference type="GO" id="GO:0015288">
    <property type="term" value="F:porin activity"/>
    <property type="evidence" value="ECO:0007669"/>
    <property type="project" value="TreeGrafter"/>
</dbReference>
<gene>
    <name evidence="9" type="ORF">KR51_00005130</name>
</gene>
<dbReference type="InParanoid" id="U5DSL3"/>
<dbReference type="Proteomes" id="UP000016960">
    <property type="component" value="Unassembled WGS sequence"/>
</dbReference>
<evidence type="ECO:0000256" key="8">
    <source>
        <dbReference type="SAM" id="Coils"/>
    </source>
</evidence>
<dbReference type="eggNOG" id="COG1538">
    <property type="taxonomic scope" value="Bacteria"/>
</dbReference>
<dbReference type="AlphaFoldDB" id="U5DSL3"/>
<feature type="coiled-coil region" evidence="8">
    <location>
        <begin position="425"/>
        <end position="452"/>
    </location>
</feature>
<keyword evidence="3" id="KW-0813">Transport</keyword>
<evidence type="ECO:0000256" key="5">
    <source>
        <dbReference type="ARBA" id="ARBA00022692"/>
    </source>
</evidence>
<proteinExistence type="inferred from homology"/>
<accession>U5DSL3</accession>
<keyword evidence="6" id="KW-0472">Membrane</keyword>
<dbReference type="SUPFAM" id="SSF56954">
    <property type="entry name" value="Outer membrane efflux proteins (OEP)"/>
    <property type="match status" value="1"/>
</dbReference>
<dbReference type="InterPro" id="IPR003423">
    <property type="entry name" value="OMP_efflux"/>
</dbReference>
<evidence type="ECO:0000256" key="1">
    <source>
        <dbReference type="ARBA" id="ARBA00004442"/>
    </source>
</evidence>
<dbReference type="PANTHER" id="PTHR30026">
    <property type="entry name" value="OUTER MEMBRANE PROTEIN TOLC"/>
    <property type="match status" value="1"/>
</dbReference>
<comment type="caution">
    <text evidence="9">The sequence shown here is derived from an EMBL/GenBank/DDBJ whole genome shotgun (WGS) entry which is preliminary data.</text>
</comment>
<evidence type="ECO:0000256" key="7">
    <source>
        <dbReference type="ARBA" id="ARBA00023237"/>
    </source>
</evidence>
<dbReference type="PANTHER" id="PTHR30026:SF21">
    <property type="entry name" value="SLR1270 PROTEIN"/>
    <property type="match status" value="1"/>
</dbReference>
<dbReference type="Pfam" id="PF02321">
    <property type="entry name" value="OEP"/>
    <property type="match status" value="2"/>
</dbReference>
<dbReference type="PATRIC" id="fig|582515.4.peg.582"/>
<keyword evidence="4" id="KW-1134">Transmembrane beta strand</keyword>
<keyword evidence="5" id="KW-0812">Transmembrane</keyword>
<comment type="similarity">
    <text evidence="2">Belongs to the outer membrane factor (OMF) (TC 1.B.17) family.</text>
</comment>
<dbReference type="STRING" id="582515.KR51_00005130"/>
<reference evidence="9 10" key="1">
    <citation type="submission" date="2013-05" db="EMBL/GenBank/DDBJ databases">
        <title>Draft genome sequence of Rubidibacter lacunae KORDI 51-2.</title>
        <authorList>
            <person name="Choi D.H."/>
            <person name="Noh J.H."/>
            <person name="Kwon K.-K."/>
            <person name="Lee J.-H."/>
            <person name="Ryu J.-Y."/>
        </authorList>
    </citation>
    <scope>NUCLEOTIDE SEQUENCE [LARGE SCALE GENOMIC DNA]</scope>
    <source>
        <strain evidence="9 10">KORDI 51-2</strain>
    </source>
</reference>
<dbReference type="Gene3D" id="1.20.1600.10">
    <property type="entry name" value="Outer membrane efflux proteins (OEP)"/>
    <property type="match status" value="1"/>
</dbReference>
<keyword evidence="10" id="KW-1185">Reference proteome</keyword>
<evidence type="ECO:0000256" key="6">
    <source>
        <dbReference type="ARBA" id="ARBA00023136"/>
    </source>
</evidence>
<dbReference type="EMBL" id="ASSJ01000008">
    <property type="protein sequence ID" value="ERN42675.1"/>
    <property type="molecule type" value="Genomic_DNA"/>
</dbReference>
<organism evidence="9 10">
    <name type="scientific">Rubidibacter lacunae KORDI 51-2</name>
    <dbReference type="NCBI Taxonomy" id="582515"/>
    <lineage>
        <taxon>Bacteria</taxon>
        <taxon>Bacillati</taxon>
        <taxon>Cyanobacteriota</taxon>
        <taxon>Cyanophyceae</taxon>
        <taxon>Oscillatoriophycideae</taxon>
        <taxon>Chroococcales</taxon>
        <taxon>Aphanothecaceae</taxon>
        <taxon>Rubidibacter</taxon>
    </lineage>
</organism>
<sequence length="677" mass="73513">MRVWNGRQQGVSSKWGAFRFAIARSDASAALICCNLLLPISYLTRATVPNVLELAIGTSISGRGMSQSFRMYGGRITDIPCPDLTEAESMIACPNWFGVSVGVGVAAVLGSMPVYAQEVVPVGNRDEVASTETNIAPAASNGEHVPLAESLPTESPVFDLTIDELGDRAQVPAPPSPEIDSADGIPVEVMEGIETELPAELQGQSGEDSGFEDPGQVINVPQPDFAPVSATTESLQPNGNPLLFPTESEEVEIQTYQRITLDQAIEIARQNNTDLRVARQNLEAARLFLREARAAEFPDVSTQINISRVDSAGAEIANQRRGPFLPESDEVTSSLDANIRVDYDIFTSGSRTATIRRAEELVLQSQLDVEIAAEQLRLDVTNSYYEVQEADTDVLIEAAAVEDATQSLRDAQLLEQAGLGTRFSVLQAEVELSNAEQDLRNARAAQQTARRELADVLNVGEQVEVTTVEGPPEEAGEWTLPLEETIVLAFRNRAELQREITDINVDEQDRRIALAAVRPQFAAFARGDVLEEFGDGVNGGDGITVGAQMSWTIYDGGAAQSQARQEDVSILANQTQFEDVRNDIRVEVETAYFNLEANKENIDTARLGVEQAEESLRLARLRFQAGVGTQTDVINSQTALTDARGNLLDAIINYNRSLAALQRAVSNLPDGRLFDLP</sequence>
<name>U5DSL3_9CHRO</name>
<evidence type="ECO:0000256" key="2">
    <source>
        <dbReference type="ARBA" id="ARBA00007613"/>
    </source>
</evidence>
<protein>
    <submittedName>
        <fullName evidence="9">Outer membrane protein</fullName>
    </submittedName>
</protein>
<evidence type="ECO:0000313" key="10">
    <source>
        <dbReference type="Proteomes" id="UP000016960"/>
    </source>
</evidence>
<evidence type="ECO:0000256" key="3">
    <source>
        <dbReference type="ARBA" id="ARBA00022448"/>
    </source>
</evidence>
<keyword evidence="8" id="KW-0175">Coiled coil</keyword>
<comment type="subcellular location">
    <subcellularLocation>
        <location evidence="1">Cell outer membrane</location>
    </subcellularLocation>
</comment>
<keyword evidence="7" id="KW-0998">Cell outer membrane</keyword>
<dbReference type="GO" id="GO:0015562">
    <property type="term" value="F:efflux transmembrane transporter activity"/>
    <property type="evidence" value="ECO:0007669"/>
    <property type="project" value="InterPro"/>
</dbReference>